<accession>A0A9K3GK72</accession>
<evidence type="ECO:0000313" key="2">
    <source>
        <dbReference type="Proteomes" id="UP000265618"/>
    </source>
</evidence>
<keyword evidence="2" id="KW-1185">Reference proteome</keyword>
<name>A0A9K3GK72_9EUKA</name>
<feature type="non-terminal residue" evidence="1">
    <location>
        <position position="116"/>
    </location>
</feature>
<dbReference type="AlphaFoldDB" id="A0A9K3GK72"/>
<gene>
    <name evidence="1" type="ORF">KIPB_008882</name>
</gene>
<organism evidence="1 2">
    <name type="scientific">Kipferlia bialata</name>
    <dbReference type="NCBI Taxonomy" id="797122"/>
    <lineage>
        <taxon>Eukaryota</taxon>
        <taxon>Metamonada</taxon>
        <taxon>Carpediemonas-like organisms</taxon>
        <taxon>Kipferlia</taxon>
    </lineage>
</organism>
<comment type="caution">
    <text evidence="1">The sequence shown here is derived from an EMBL/GenBank/DDBJ whole genome shotgun (WGS) entry which is preliminary data.</text>
</comment>
<dbReference type="EMBL" id="BDIP01002864">
    <property type="protein sequence ID" value="GIQ86939.1"/>
    <property type="molecule type" value="Genomic_DNA"/>
</dbReference>
<evidence type="ECO:0000313" key="1">
    <source>
        <dbReference type="EMBL" id="GIQ86939.1"/>
    </source>
</evidence>
<proteinExistence type="predicted"/>
<sequence length="116" mass="13029">HSLPGTGPFAVPWKELSQTTVAKEVHPFDPVLLESDWRRLAERILYLGARCQLVPSPPMMSGACGHLRFADKVPVYLCLRCREGQWRIEGRSPKREIAESIVSVIADSISAEWQMA</sequence>
<protein>
    <submittedName>
        <fullName evidence="1">Uncharacterized protein</fullName>
    </submittedName>
</protein>
<dbReference type="Proteomes" id="UP000265618">
    <property type="component" value="Unassembled WGS sequence"/>
</dbReference>
<reference evidence="1 2" key="1">
    <citation type="journal article" date="2018" name="PLoS ONE">
        <title>The draft genome of Kipferlia bialata reveals reductive genome evolution in fornicate parasites.</title>
        <authorList>
            <person name="Tanifuji G."/>
            <person name="Takabayashi S."/>
            <person name="Kume K."/>
            <person name="Takagi M."/>
            <person name="Nakayama T."/>
            <person name="Kamikawa R."/>
            <person name="Inagaki Y."/>
            <person name="Hashimoto T."/>
        </authorList>
    </citation>
    <scope>NUCLEOTIDE SEQUENCE [LARGE SCALE GENOMIC DNA]</scope>
    <source>
        <strain evidence="1">NY0173</strain>
    </source>
</reference>